<reference evidence="2" key="1">
    <citation type="submission" date="2024-03" db="EMBL/GenBank/DDBJ databases">
        <title>Complete genome sequence of Sulfurisphaera javensis strain KD-1.</title>
        <authorList>
            <person name="Sakai H."/>
            <person name="Nur N."/>
            <person name="Suwanto A."/>
            <person name="Kurosawa N."/>
        </authorList>
    </citation>
    <scope>NUCLEOTIDE SEQUENCE</scope>
    <source>
        <strain evidence="2">KD-1</strain>
    </source>
</reference>
<keyword evidence="1" id="KW-0812">Transmembrane</keyword>
<sequence length="161" mass="17963">MSRKKGVYNVGFKYISRGALFLFAFAVLFGLSSYINVLLVVSMLLTVLAGISFRQGFLRLSAGHKVGYLSSFLIIIGSPLIVLSYVFYPLFLVGYLILIAGLIGLSFEYYWIYSDYRVKRLNYASLFCSTAVVLLVLLGKLPFSLLFLLGQAIAIRSLRSI</sequence>
<keyword evidence="1" id="KW-1133">Transmembrane helix</keyword>
<accession>A0AAT9GSS5</accession>
<feature type="transmembrane region" description="Helical" evidence="1">
    <location>
        <begin position="66"/>
        <end position="87"/>
    </location>
</feature>
<feature type="transmembrane region" description="Helical" evidence="1">
    <location>
        <begin position="124"/>
        <end position="149"/>
    </location>
</feature>
<dbReference type="EMBL" id="AP031322">
    <property type="protein sequence ID" value="BFH73986.1"/>
    <property type="molecule type" value="Genomic_DNA"/>
</dbReference>
<dbReference type="KEGG" id="sjv:SJAV_19300"/>
<organism evidence="2">
    <name type="scientific">Sulfurisphaera javensis</name>
    <dbReference type="NCBI Taxonomy" id="2049879"/>
    <lineage>
        <taxon>Archaea</taxon>
        <taxon>Thermoproteota</taxon>
        <taxon>Thermoprotei</taxon>
        <taxon>Sulfolobales</taxon>
        <taxon>Sulfolobaceae</taxon>
        <taxon>Sulfurisphaera</taxon>
    </lineage>
</organism>
<gene>
    <name evidence="2" type="ORF">SJAV_19300</name>
</gene>
<keyword evidence="1" id="KW-0472">Membrane</keyword>
<dbReference type="AlphaFoldDB" id="A0AAT9GSS5"/>
<evidence type="ECO:0008006" key="3">
    <source>
        <dbReference type="Google" id="ProtNLM"/>
    </source>
</evidence>
<evidence type="ECO:0000256" key="1">
    <source>
        <dbReference type="SAM" id="Phobius"/>
    </source>
</evidence>
<protein>
    <recommendedName>
        <fullName evidence="3">DUF308 domain-containing protein</fullName>
    </recommendedName>
</protein>
<proteinExistence type="predicted"/>
<name>A0AAT9GSS5_9CREN</name>
<feature type="transmembrane region" description="Helical" evidence="1">
    <location>
        <begin position="93"/>
        <end position="112"/>
    </location>
</feature>
<feature type="transmembrane region" description="Helical" evidence="1">
    <location>
        <begin position="12"/>
        <end position="31"/>
    </location>
</feature>
<evidence type="ECO:0000313" key="2">
    <source>
        <dbReference type="EMBL" id="BFH73986.1"/>
    </source>
</evidence>